<dbReference type="EMBL" id="JAGRQC010000001">
    <property type="protein sequence ID" value="MBR0551489.1"/>
    <property type="molecule type" value="Genomic_DNA"/>
</dbReference>
<feature type="domain" description="PAS" evidence="1">
    <location>
        <begin position="73"/>
        <end position="138"/>
    </location>
</feature>
<dbReference type="SUPFAM" id="SSF55785">
    <property type="entry name" value="PYP-like sensor domain (PAS domain)"/>
    <property type="match status" value="1"/>
</dbReference>
<gene>
    <name evidence="2" type="ORF">J7S20_03090</name>
</gene>
<comment type="caution">
    <text evidence="2">The sequence shown here is derived from an EMBL/GenBank/DDBJ whole genome shotgun (WGS) entry which is preliminary data.</text>
</comment>
<dbReference type="Proteomes" id="UP000676996">
    <property type="component" value="Unassembled WGS sequence"/>
</dbReference>
<dbReference type="Pfam" id="PF08448">
    <property type="entry name" value="PAS_4"/>
    <property type="match status" value="1"/>
</dbReference>
<evidence type="ECO:0000313" key="3">
    <source>
        <dbReference type="Proteomes" id="UP000676996"/>
    </source>
</evidence>
<dbReference type="RefSeq" id="WP_284052761.1">
    <property type="nucleotide sequence ID" value="NZ_JAGRQC010000001.1"/>
</dbReference>
<dbReference type="InterPro" id="IPR013656">
    <property type="entry name" value="PAS_4"/>
</dbReference>
<evidence type="ECO:0000313" key="2">
    <source>
        <dbReference type="EMBL" id="MBR0551489.1"/>
    </source>
</evidence>
<name>A0A8T4IGU1_9SPHN</name>
<proteinExistence type="predicted"/>
<accession>A0A8T4IGU1</accession>
<evidence type="ECO:0000259" key="1">
    <source>
        <dbReference type="SMART" id="SM00091"/>
    </source>
</evidence>
<dbReference type="InterPro" id="IPR000014">
    <property type="entry name" value="PAS"/>
</dbReference>
<dbReference type="AlphaFoldDB" id="A0A8T4IGU1"/>
<organism evidence="2 3">
    <name type="scientific">Stakelama marina</name>
    <dbReference type="NCBI Taxonomy" id="2826939"/>
    <lineage>
        <taxon>Bacteria</taxon>
        <taxon>Pseudomonadati</taxon>
        <taxon>Pseudomonadota</taxon>
        <taxon>Alphaproteobacteria</taxon>
        <taxon>Sphingomonadales</taxon>
        <taxon>Sphingomonadaceae</taxon>
        <taxon>Stakelama</taxon>
    </lineage>
</organism>
<dbReference type="SMART" id="SM00091">
    <property type="entry name" value="PAS"/>
    <property type="match status" value="1"/>
</dbReference>
<dbReference type="InterPro" id="IPR035965">
    <property type="entry name" value="PAS-like_dom_sf"/>
</dbReference>
<sequence>MASSVQTGEYEQLAQHQCVTASEIVRHFGVWQDRAHDHPIYIVQNGQPDLVLGSVDMMQNGGDGAEPGVAPALAADDLLDLFSETVFLLDEALRISKSNASARRYFGCSEVALRGKTLAQALPKPFGTCLDQVAERVARCGSTECVEIELESGLERALAVTIAPVGGGLALVGENIAIREQRDRAVASLGALDSALAAMRGIAEVRINARGFVDAPTESFTAFIGHDAEMVRSVRFASLFDMGSRAGVNEAIETVFREAKSIGIAADLLADGTQTVPVRLGLAPLRRNLAVVGVKVVIALENLSGSGKPNAS</sequence>
<dbReference type="CDD" id="cd00130">
    <property type="entry name" value="PAS"/>
    <property type="match status" value="1"/>
</dbReference>
<protein>
    <submittedName>
        <fullName evidence="2">PAS domain-containing protein</fullName>
    </submittedName>
</protein>
<keyword evidence="3" id="KW-1185">Reference proteome</keyword>
<reference evidence="2" key="1">
    <citation type="submission" date="2021-04" db="EMBL/GenBank/DDBJ databases">
        <title>Ouciella asimina sp. nov., isolated from the surface seawater in the hydrothermal field of Okinawa Trough.</title>
        <authorList>
            <person name="Shuang W."/>
        </authorList>
    </citation>
    <scope>NUCLEOTIDE SEQUENCE</scope>
    <source>
        <strain evidence="2">LXI357</strain>
    </source>
</reference>
<dbReference type="Gene3D" id="3.30.450.20">
    <property type="entry name" value="PAS domain"/>
    <property type="match status" value="1"/>
</dbReference>